<accession>A0A7G3APJ9</accession>
<keyword evidence="1" id="KW-0732">Signal</keyword>
<organism evidence="2">
    <name type="scientific">Lutzomyia longipalpis</name>
    <name type="common">Sand fly</name>
    <dbReference type="NCBI Taxonomy" id="7200"/>
    <lineage>
        <taxon>Eukaryota</taxon>
        <taxon>Metazoa</taxon>
        <taxon>Ecdysozoa</taxon>
        <taxon>Arthropoda</taxon>
        <taxon>Hexapoda</taxon>
        <taxon>Insecta</taxon>
        <taxon>Pterygota</taxon>
        <taxon>Neoptera</taxon>
        <taxon>Endopterygota</taxon>
        <taxon>Diptera</taxon>
        <taxon>Nematocera</taxon>
        <taxon>Psychodoidea</taxon>
        <taxon>Psychodidae</taxon>
        <taxon>Lutzomyia</taxon>
        <taxon>Lutzomyia</taxon>
    </lineage>
</organism>
<dbReference type="AlphaFoldDB" id="A0A7G3APJ9"/>
<evidence type="ECO:0000313" key="2">
    <source>
        <dbReference type="EMBL" id="MBC1173363.1"/>
    </source>
</evidence>
<feature type="signal peptide" evidence="1">
    <location>
        <begin position="1"/>
        <end position="20"/>
    </location>
</feature>
<reference evidence="2" key="1">
    <citation type="journal article" date="2020" name="BMC">
        <title>Leishmania infection induces a limited differential gene expression in the sand fly midgut.</title>
        <authorList>
            <person name="Coutinho-Abreu I.V."/>
            <person name="Serafim T.D."/>
            <person name="Meneses C."/>
            <person name="Kamhawi S."/>
            <person name="Oliveira F."/>
            <person name="Valenzuela J.G."/>
        </authorList>
    </citation>
    <scope>NUCLEOTIDE SEQUENCE</scope>
    <source>
        <strain evidence="2">Jacobina</strain>
        <tissue evidence="2">Midgut</tissue>
    </source>
</reference>
<dbReference type="EMBL" id="GITU01004660">
    <property type="protein sequence ID" value="MBC1173363.1"/>
    <property type="molecule type" value="Transcribed_RNA"/>
</dbReference>
<protein>
    <submittedName>
        <fullName evidence="2">Putative secreted protein</fullName>
    </submittedName>
</protein>
<feature type="chain" id="PRO_5028824685" evidence="1">
    <location>
        <begin position="21"/>
        <end position="98"/>
    </location>
</feature>
<evidence type="ECO:0000256" key="1">
    <source>
        <dbReference type="SAM" id="SignalP"/>
    </source>
</evidence>
<proteinExistence type="predicted"/>
<sequence length="98" mass="10823">MRKICQQWGALVSLISGMWGSSQTPGHTQTRTLIHLRSHSDLRAILNFASTNGTRMKIPQFSSSTDTHTARPGQLICTTGYFILGGGYSPRDHVAFIF</sequence>
<name>A0A7G3APJ9_LUTLO</name>